<dbReference type="EMBL" id="JAGMVJ010000021">
    <property type="protein sequence ID" value="KAH7074110.1"/>
    <property type="molecule type" value="Genomic_DNA"/>
</dbReference>
<comment type="caution">
    <text evidence="2">The sequence shown here is derived from an EMBL/GenBank/DDBJ whole genome shotgun (WGS) entry which is preliminary data.</text>
</comment>
<reference evidence="2" key="1">
    <citation type="journal article" date="2021" name="Nat. Commun.">
        <title>Genetic determinants of endophytism in the Arabidopsis root mycobiome.</title>
        <authorList>
            <person name="Mesny F."/>
            <person name="Miyauchi S."/>
            <person name="Thiergart T."/>
            <person name="Pickel B."/>
            <person name="Atanasova L."/>
            <person name="Karlsson M."/>
            <person name="Huettel B."/>
            <person name="Barry K.W."/>
            <person name="Haridas S."/>
            <person name="Chen C."/>
            <person name="Bauer D."/>
            <person name="Andreopoulos W."/>
            <person name="Pangilinan J."/>
            <person name="LaButti K."/>
            <person name="Riley R."/>
            <person name="Lipzen A."/>
            <person name="Clum A."/>
            <person name="Drula E."/>
            <person name="Henrissat B."/>
            <person name="Kohler A."/>
            <person name="Grigoriev I.V."/>
            <person name="Martin F.M."/>
            <person name="Hacquard S."/>
        </authorList>
    </citation>
    <scope>NUCLEOTIDE SEQUENCE</scope>
    <source>
        <strain evidence="2">MPI-SDFR-AT-0120</strain>
    </source>
</reference>
<evidence type="ECO:0000313" key="3">
    <source>
        <dbReference type="Proteomes" id="UP000813461"/>
    </source>
</evidence>
<name>A0A8K0QW20_9PLEO</name>
<gene>
    <name evidence="2" type="ORF">FB567DRAFT_597271</name>
</gene>
<dbReference type="AlphaFoldDB" id="A0A8K0QW20"/>
<keyword evidence="3" id="KW-1185">Reference proteome</keyword>
<feature type="signal peptide" evidence="1">
    <location>
        <begin position="1"/>
        <end position="19"/>
    </location>
</feature>
<keyword evidence="1" id="KW-0732">Signal</keyword>
<sequence length="159" mass="17531">MHLSLTTLTTLLLATTTLAAPAAAPEYGVGPNDCKHQNYPTTDSYIAGYKHFCGTYLAPNRNGLYYFKDDNAIVATYDLKKKDNTVIKWIYKAYLFHTIDEKIGAEMGISTEYCENTFGSFMELDSGSCVLAGGLMGERLVKGGIAMGTNLRFETRQRG</sequence>
<protein>
    <submittedName>
        <fullName evidence="2">Uncharacterized protein</fullName>
    </submittedName>
</protein>
<accession>A0A8K0QW20</accession>
<evidence type="ECO:0000313" key="2">
    <source>
        <dbReference type="EMBL" id="KAH7074110.1"/>
    </source>
</evidence>
<feature type="chain" id="PRO_5035471291" evidence="1">
    <location>
        <begin position="20"/>
        <end position="159"/>
    </location>
</feature>
<evidence type="ECO:0000256" key="1">
    <source>
        <dbReference type="SAM" id="SignalP"/>
    </source>
</evidence>
<dbReference type="OrthoDB" id="3787832at2759"/>
<dbReference type="Proteomes" id="UP000813461">
    <property type="component" value="Unassembled WGS sequence"/>
</dbReference>
<organism evidence="2 3">
    <name type="scientific">Paraphoma chrysanthemicola</name>
    <dbReference type="NCBI Taxonomy" id="798071"/>
    <lineage>
        <taxon>Eukaryota</taxon>
        <taxon>Fungi</taxon>
        <taxon>Dikarya</taxon>
        <taxon>Ascomycota</taxon>
        <taxon>Pezizomycotina</taxon>
        <taxon>Dothideomycetes</taxon>
        <taxon>Pleosporomycetidae</taxon>
        <taxon>Pleosporales</taxon>
        <taxon>Pleosporineae</taxon>
        <taxon>Phaeosphaeriaceae</taxon>
        <taxon>Paraphoma</taxon>
    </lineage>
</organism>
<proteinExistence type="predicted"/>